<accession>A0A2A6ZF35</accession>
<reference evidence="1 2" key="1">
    <citation type="journal article" date="2017" name="Front. Microbiol.">
        <title>New Insights into the Diversity of the Genus Faecalibacterium.</title>
        <authorList>
            <person name="Benevides L."/>
            <person name="Burman S."/>
            <person name="Martin R."/>
            <person name="Robert V."/>
            <person name="Thomas M."/>
            <person name="Miquel S."/>
            <person name="Chain F."/>
            <person name="Sokol H."/>
            <person name="Bermudez-Humaran L.G."/>
            <person name="Morrison M."/>
            <person name="Langella P."/>
            <person name="Azevedo V.A."/>
            <person name="Chatel J.M."/>
            <person name="Soares S."/>
        </authorList>
    </citation>
    <scope>NUCLEOTIDE SEQUENCE [LARGE SCALE GENOMIC DNA]</scope>
    <source>
        <strain evidence="2">CNCM I-4540</strain>
    </source>
</reference>
<proteinExistence type="predicted"/>
<gene>
    <name evidence="1" type="ORF">CGS46_00040</name>
</gene>
<name>A0A2A6ZF35_9FIRM</name>
<comment type="caution">
    <text evidence="1">The sequence shown here is derived from an EMBL/GenBank/DDBJ whole genome shotgun (WGS) entry which is preliminary data.</text>
</comment>
<keyword evidence="2" id="KW-1185">Reference proteome</keyword>
<evidence type="ECO:0000313" key="2">
    <source>
        <dbReference type="Proteomes" id="UP000220752"/>
    </source>
</evidence>
<sequence length="139" mass="16182">MNAAVSIVLLAAVLGVIVFLLSRRENTRRSQYGPAGLSEFRTDLPLDECFDRLDEHRDADEFVYECRREKDGGFLLHLTLHQPTQQPLDTLYTLRLDPGRQTVVTLIFIREAFGYKEPLFPQEMLDRFMQQKLDAHRTK</sequence>
<dbReference type="RefSeq" id="WP_044953353.1">
    <property type="nucleotide sequence ID" value="NZ_CABMES010000007.1"/>
</dbReference>
<dbReference type="EMBL" id="NMTQ01000002">
    <property type="protein sequence ID" value="PDX59969.1"/>
    <property type="molecule type" value="Genomic_DNA"/>
</dbReference>
<dbReference type="Proteomes" id="UP000220752">
    <property type="component" value="Unassembled WGS sequence"/>
</dbReference>
<organism evidence="1 2">
    <name type="scientific">Faecalibacterium langellae</name>
    <dbReference type="NCBI Taxonomy" id="3435293"/>
    <lineage>
        <taxon>Bacteria</taxon>
        <taxon>Bacillati</taxon>
        <taxon>Bacillota</taxon>
        <taxon>Clostridia</taxon>
        <taxon>Eubacteriales</taxon>
        <taxon>Oscillospiraceae</taxon>
        <taxon>Faecalibacterium</taxon>
    </lineage>
</organism>
<evidence type="ECO:0000313" key="1">
    <source>
        <dbReference type="EMBL" id="PDX59969.1"/>
    </source>
</evidence>
<protein>
    <submittedName>
        <fullName evidence="1">Uncharacterized protein</fullName>
    </submittedName>
</protein>
<dbReference type="AlphaFoldDB" id="A0A2A6ZF35"/>